<name>A0A1I1ZA26_9BACI</name>
<accession>A0A1I1ZA26</accession>
<dbReference type="InterPro" id="IPR050508">
    <property type="entry name" value="Methyltransf_Superfamily"/>
</dbReference>
<dbReference type="GO" id="GO:0008168">
    <property type="term" value="F:methyltransferase activity"/>
    <property type="evidence" value="ECO:0007669"/>
    <property type="project" value="UniProtKB-KW"/>
</dbReference>
<dbReference type="AlphaFoldDB" id="A0A1I1ZA26"/>
<dbReference type="InterPro" id="IPR041698">
    <property type="entry name" value="Methyltransf_25"/>
</dbReference>
<dbReference type="SUPFAM" id="SSF53335">
    <property type="entry name" value="S-adenosyl-L-methionine-dependent methyltransferases"/>
    <property type="match status" value="1"/>
</dbReference>
<evidence type="ECO:0000259" key="1">
    <source>
        <dbReference type="Pfam" id="PF13649"/>
    </source>
</evidence>
<dbReference type="Proteomes" id="UP000199516">
    <property type="component" value="Unassembled WGS sequence"/>
</dbReference>
<proteinExistence type="predicted"/>
<dbReference type="InterPro" id="IPR029063">
    <property type="entry name" value="SAM-dependent_MTases_sf"/>
</dbReference>
<reference evidence="2 3" key="1">
    <citation type="submission" date="2016-10" db="EMBL/GenBank/DDBJ databases">
        <authorList>
            <person name="de Groot N.N."/>
        </authorList>
    </citation>
    <scope>NUCLEOTIDE SEQUENCE [LARGE SCALE GENOMIC DNA]</scope>
    <source>
        <strain evidence="2 3">DSM 23995</strain>
    </source>
</reference>
<dbReference type="EMBL" id="FONT01000001">
    <property type="protein sequence ID" value="SFE28412.1"/>
    <property type="molecule type" value="Genomic_DNA"/>
</dbReference>
<dbReference type="RefSeq" id="WP_091656087.1">
    <property type="nucleotide sequence ID" value="NZ_FONT01000001.1"/>
</dbReference>
<keyword evidence="3" id="KW-1185">Reference proteome</keyword>
<keyword evidence="2" id="KW-0808">Transferase</keyword>
<dbReference type="GO" id="GO:0032259">
    <property type="term" value="P:methylation"/>
    <property type="evidence" value="ECO:0007669"/>
    <property type="project" value="UniProtKB-KW"/>
</dbReference>
<keyword evidence="2" id="KW-0830">Ubiquinone</keyword>
<dbReference type="OrthoDB" id="9811589at2"/>
<dbReference type="Gene3D" id="2.20.25.110">
    <property type="entry name" value="S-adenosyl-L-methionine-dependent methyltransferases"/>
    <property type="match status" value="1"/>
</dbReference>
<dbReference type="PANTHER" id="PTHR42912">
    <property type="entry name" value="METHYLTRANSFERASE"/>
    <property type="match status" value="1"/>
</dbReference>
<dbReference type="Gene3D" id="3.40.50.150">
    <property type="entry name" value="Vaccinia Virus protein VP39"/>
    <property type="match status" value="1"/>
</dbReference>
<evidence type="ECO:0000313" key="3">
    <source>
        <dbReference type="Proteomes" id="UP000199516"/>
    </source>
</evidence>
<organism evidence="2 3">
    <name type="scientific">Alteribacillus iranensis</name>
    <dbReference type="NCBI Taxonomy" id="930128"/>
    <lineage>
        <taxon>Bacteria</taxon>
        <taxon>Bacillati</taxon>
        <taxon>Bacillota</taxon>
        <taxon>Bacilli</taxon>
        <taxon>Bacillales</taxon>
        <taxon>Bacillaceae</taxon>
        <taxon>Alteribacillus</taxon>
    </lineage>
</organism>
<dbReference type="Pfam" id="PF13649">
    <property type="entry name" value="Methyltransf_25"/>
    <property type="match status" value="1"/>
</dbReference>
<evidence type="ECO:0000313" key="2">
    <source>
        <dbReference type="EMBL" id="SFE28412.1"/>
    </source>
</evidence>
<gene>
    <name evidence="2" type="ORF">SAMN05192532_101116</name>
</gene>
<protein>
    <submittedName>
        <fullName evidence="2">Ubiquinone/menaquinone biosynthesis C-methylase UbiE</fullName>
    </submittedName>
</protein>
<dbReference type="CDD" id="cd02440">
    <property type="entry name" value="AdoMet_MTases"/>
    <property type="match status" value="1"/>
</dbReference>
<sequence length="251" mass="28838">MMYKGFANVYDELMADAPYSSWLTWVETTLKEEQLQEPKILEVGCGTGTILASLCEKGYQAEGLDVSEDMLAVADQKLKNKGLQALLTCQDMRYFDMGKQFDVIIVLCDSLNYLTSINDMEKALKTIWDHLRPGGKLLFDVHSLYYVNNVLSYYSVADAAEDISYIWNVFPTDAPGEVEHELSIFTQRQDSLYIRYDELHRQRAYSMNDYRSVIKECGFSIKRITADFTSEAPVETSERLFFNVEKILQNP</sequence>
<feature type="domain" description="Methyltransferase" evidence="1">
    <location>
        <begin position="40"/>
        <end position="135"/>
    </location>
</feature>
<dbReference type="STRING" id="930128.SAMN05192532_101116"/>
<keyword evidence="2" id="KW-0489">Methyltransferase</keyword>